<evidence type="ECO:0000256" key="8">
    <source>
        <dbReference type="RuleBase" id="RU363032"/>
    </source>
</evidence>
<dbReference type="OrthoDB" id="9807047at2"/>
<protein>
    <submittedName>
        <fullName evidence="10">ABC transporter permease</fullName>
    </submittedName>
</protein>
<dbReference type="Gene3D" id="1.10.3720.10">
    <property type="entry name" value="MetI-like"/>
    <property type="match status" value="1"/>
</dbReference>
<keyword evidence="4" id="KW-1003">Cell membrane</keyword>
<dbReference type="PANTHER" id="PTHR42929:SF1">
    <property type="entry name" value="INNER MEMBRANE ABC TRANSPORTER PERMEASE PROTEIN YDCU-RELATED"/>
    <property type="match status" value="1"/>
</dbReference>
<proteinExistence type="inferred from homology"/>
<dbReference type="PANTHER" id="PTHR42929">
    <property type="entry name" value="INNER MEMBRANE ABC TRANSPORTER PERMEASE PROTEIN YDCU-RELATED-RELATED"/>
    <property type="match status" value="1"/>
</dbReference>
<organism evidence="10 11">
    <name type="scientific">Mesorhizobium hungaricum</name>
    <dbReference type="NCBI Taxonomy" id="1566387"/>
    <lineage>
        <taxon>Bacteria</taxon>
        <taxon>Pseudomonadati</taxon>
        <taxon>Pseudomonadota</taxon>
        <taxon>Alphaproteobacteria</taxon>
        <taxon>Hyphomicrobiales</taxon>
        <taxon>Phyllobacteriaceae</taxon>
        <taxon>Mesorhizobium</taxon>
    </lineage>
</organism>
<keyword evidence="11" id="KW-1185">Reference proteome</keyword>
<dbReference type="STRING" id="1566387.QV13_11315"/>
<dbReference type="CDD" id="cd06261">
    <property type="entry name" value="TM_PBP2"/>
    <property type="match status" value="1"/>
</dbReference>
<dbReference type="InterPro" id="IPR035906">
    <property type="entry name" value="MetI-like_sf"/>
</dbReference>
<name>A0A1C2DVY8_9HYPH</name>
<feature type="transmembrane region" description="Helical" evidence="8">
    <location>
        <begin position="260"/>
        <end position="282"/>
    </location>
</feature>
<keyword evidence="3 8" id="KW-0813">Transport</keyword>
<gene>
    <name evidence="10" type="ORF">QV13_11315</name>
</gene>
<feature type="transmembrane region" description="Helical" evidence="8">
    <location>
        <begin position="161"/>
        <end position="183"/>
    </location>
</feature>
<comment type="similarity">
    <text evidence="2">Belongs to the binding-protein-dependent transport system permease family. CysTW subfamily.</text>
</comment>
<dbReference type="AlphaFoldDB" id="A0A1C2DVY8"/>
<evidence type="ECO:0000256" key="4">
    <source>
        <dbReference type="ARBA" id="ARBA00022475"/>
    </source>
</evidence>
<feature type="transmembrane region" description="Helical" evidence="8">
    <location>
        <begin position="12"/>
        <end position="35"/>
    </location>
</feature>
<dbReference type="Proteomes" id="UP000094412">
    <property type="component" value="Unassembled WGS sequence"/>
</dbReference>
<sequence length="292" mass="32076">MNDRLATILLRSPVLVTMVLFMLAPMGLAVVYSFMTNGAYGGVTMPFTAQAYRQLLFQEDFDGNLVFSTGYLAILWRSVLLAALTVAISLAIGLPLAWHMACSAPAKRARLLLLITLPFWINTLIRTYCWVLILRDEGLLNNGLRRIGLVEGHVQFLYNDVAILLGMVYTYLPFMVLPIYAVLERLNGDVIEASHDLYAGRWSTFRRVVWPLAKPGAVAGSLLVFAPALGSFLAPDLLGGGRRLMIGSLIQLQFSSSRNWSFGAALATVVSVAILAALFLVVRKTVNKVPAR</sequence>
<evidence type="ECO:0000256" key="6">
    <source>
        <dbReference type="ARBA" id="ARBA00022989"/>
    </source>
</evidence>
<evidence type="ECO:0000259" key="9">
    <source>
        <dbReference type="PROSITE" id="PS50928"/>
    </source>
</evidence>
<evidence type="ECO:0000256" key="7">
    <source>
        <dbReference type="ARBA" id="ARBA00023136"/>
    </source>
</evidence>
<dbReference type="GO" id="GO:0005886">
    <property type="term" value="C:plasma membrane"/>
    <property type="evidence" value="ECO:0007669"/>
    <property type="project" value="UniProtKB-SubCell"/>
</dbReference>
<dbReference type="RefSeq" id="WP_024927049.1">
    <property type="nucleotide sequence ID" value="NZ_MDEO01000031.1"/>
</dbReference>
<keyword evidence="6 8" id="KW-1133">Transmembrane helix</keyword>
<dbReference type="GO" id="GO:0055085">
    <property type="term" value="P:transmembrane transport"/>
    <property type="evidence" value="ECO:0007669"/>
    <property type="project" value="InterPro"/>
</dbReference>
<comment type="caution">
    <text evidence="10">The sequence shown here is derived from an EMBL/GenBank/DDBJ whole genome shotgun (WGS) entry which is preliminary data.</text>
</comment>
<feature type="domain" description="ABC transmembrane type-1" evidence="9">
    <location>
        <begin position="75"/>
        <end position="281"/>
    </location>
</feature>
<keyword evidence="7 8" id="KW-0472">Membrane</keyword>
<evidence type="ECO:0000256" key="1">
    <source>
        <dbReference type="ARBA" id="ARBA00004651"/>
    </source>
</evidence>
<feature type="transmembrane region" description="Helical" evidence="8">
    <location>
        <begin position="111"/>
        <end position="133"/>
    </location>
</feature>
<dbReference type="PROSITE" id="PS50928">
    <property type="entry name" value="ABC_TM1"/>
    <property type="match status" value="1"/>
</dbReference>
<accession>A0A1C2DVY8</accession>
<comment type="subcellular location">
    <subcellularLocation>
        <location evidence="1 8">Cell membrane</location>
        <topology evidence="1 8">Multi-pass membrane protein</topology>
    </subcellularLocation>
</comment>
<feature type="transmembrane region" description="Helical" evidence="8">
    <location>
        <begin position="216"/>
        <end position="234"/>
    </location>
</feature>
<keyword evidence="5 8" id="KW-0812">Transmembrane</keyword>
<dbReference type="SUPFAM" id="SSF161098">
    <property type="entry name" value="MetI-like"/>
    <property type="match status" value="1"/>
</dbReference>
<dbReference type="InterPro" id="IPR000515">
    <property type="entry name" value="MetI-like"/>
</dbReference>
<reference evidence="10 11" key="1">
    <citation type="submission" date="2016-08" db="EMBL/GenBank/DDBJ databases">
        <title>Whole genome sequence of Mesorhizobium sp. strain UASWS1009 isolated from industrial sewage.</title>
        <authorList>
            <person name="Crovadore J."/>
            <person name="Calmin G."/>
            <person name="Chablais R."/>
            <person name="Cochard B."/>
            <person name="Lefort F."/>
        </authorList>
    </citation>
    <scope>NUCLEOTIDE SEQUENCE [LARGE SCALE GENOMIC DNA]</scope>
    <source>
        <strain evidence="10 11">UASWS1009</strain>
    </source>
</reference>
<evidence type="ECO:0000256" key="3">
    <source>
        <dbReference type="ARBA" id="ARBA00022448"/>
    </source>
</evidence>
<evidence type="ECO:0000313" key="10">
    <source>
        <dbReference type="EMBL" id="OCX18815.1"/>
    </source>
</evidence>
<feature type="transmembrane region" description="Helical" evidence="8">
    <location>
        <begin position="74"/>
        <end position="99"/>
    </location>
</feature>
<evidence type="ECO:0000256" key="2">
    <source>
        <dbReference type="ARBA" id="ARBA00007069"/>
    </source>
</evidence>
<dbReference type="EMBL" id="MDEO01000031">
    <property type="protein sequence ID" value="OCX18815.1"/>
    <property type="molecule type" value="Genomic_DNA"/>
</dbReference>
<dbReference type="Pfam" id="PF00528">
    <property type="entry name" value="BPD_transp_1"/>
    <property type="match status" value="1"/>
</dbReference>
<evidence type="ECO:0000256" key="5">
    <source>
        <dbReference type="ARBA" id="ARBA00022692"/>
    </source>
</evidence>
<evidence type="ECO:0000313" key="11">
    <source>
        <dbReference type="Proteomes" id="UP000094412"/>
    </source>
</evidence>